<evidence type="ECO:0000256" key="4">
    <source>
        <dbReference type="ARBA" id="ARBA00022989"/>
    </source>
</evidence>
<accession>A0ABU9ST90</accession>
<feature type="transmembrane region" description="Helical" evidence="6">
    <location>
        <begin position="6"/>
        <end position="29"/>
    </location>
</feature>
<proteinExistence type="predicted"/>
<keyword evidence="4 6" id="KW-1133">Transmembrane helix</keyword>
<evidence type="ECO:0000256" key="5">
    <source>
        <dbReference type="ARBA" id="ARBA00023136"/>
    </source>
</evidence>
<evidence type="ECO:0000256" key="2">
    <source>
        <dbReference type="ARBA" id="ARBA00022475"/>
    </source>
</evidence>
<gene>
    <name evidence="7" type="ORF">WNY77_04650</name>
</gene>
<feature type="transmembrane region" description="Helical" evidence="6">
    <location>
        <begin position="41"/>
        <end position="66"/>
    </location>
</feature>
<dbReference type="PANTHER" id="PTHR30086:SF19">
    <property type="entry name" value="THREONINE EFFLUX PROTEIN"/>
    <property type="match status" value="1"/>
</dbReference>
<dbReference type="Proteomes" id="UP001461163">
    <property type="component" value="Unassembled WGS sequence"/>
</dbReference>
<dbReference type="InterPro" id="IPR001123">
    <property type="entry name" value="LeuE-type"/>
</dbReference>
<keyword evidence="2" id="KW-1003">Cell membrane</keyword>
<evidence type="ECO:0000313" key="8">
    <source>
        <dbReference type="Proteomes" id="UP001461163"/>
    </source>
</evidence>
<organism evidence="7 8">
    <name type="scientific">Paraglaciecola mesophila</name>
    <dbReference type="NCBI Taxonomy" id="197222"/>
    <lineage>
        <taxon>Bacteria</taxon>
        <taxon>Pseudomonadati</taxon>
        <taxon>Pseudomonadota</taxon>
        <taxon>Gammaproteobacteria</taxon>
        <taxon>Alteromonadales</taxon>
        <taxon>Alteromonadaceae</taxon>
        <taxon>Paraglaciecola</taxon>
    </lineage>
</organism>
<feature type="transmembrane region" description="Helical" evidence="6">
    <location>
        <begin position="147"/>
        <end position="172"/>
    </location>
</feature>
<comment type="caution">
    <text evidence="7">The sequence shown here is derived from an EMBL/GenBank/DDBJ whole genome shotgun (WGS) entry which is preliminary data.</text>
</comment>
<feature type="transmembrane region" description="Helical" evidence="6">
    <location>
        <begin position="72"/>
        <end position="92"/>
    </location>
</feature>
<dbReference type="Pfam" id="PF01810">
    <property type="entry name" value="LysE"/>
    <property type="match status" value="1"/>
</dbReference>
<dbReference type="EMBL" id="JBBMQS010000002">
    <property type="protein sequence ID" value="MEM5496679.1"/>
    <property type="molecule type" value="Genomic_DNA"/>
</dbReference>
<keyword evidence="3 6" id="KW-0812">Transmembrane</keyword>
<dbReference type="RefSeq" id="WP_342881053.1">
    <property type="nucleotide sequence ID" value="NZ_JBBMQS010000002.1"/>
</dbReference>
<keyword evidence="8" id="KW-1185">Reference proteome</keyword>
<comment type="subcellular location">
    <subcellularLocation>
        <location evidence="1">Cell membrane</location>
        <topology evidence="1">Multi-pass membrane protein</topology>
    </subcellularLocation>
</comment>
<sequence length="206" mass="22152">MSEYSFLVGIGMVFMLGTMSPGPSFILVATTAVSKSKMQGFGVTLGLAIGAAIFALLAIYGLYAILQAVPSMYFALKALGGAYLLYLAYKMWKHAAEPMKLIAPEEANTTNFLKAVLLGLTTQLSNPKTAIIIGSIFAALLPKETPAYSEALLCLLAFTGDIVWYSLVVLLLSTKRAQHAYLRFKRHIDRLAGGLLGLLGVKLIID</sequence>
<evidence type="ECO:0000256" key="3">
    <source>
        <dbReference type="ARBA" id="ARBA00022692"/>
    </source>
</evidence>
<name>A0ABU9ST90_9ALTE</name>
<reference evidence="7 8" key="1">
    <citation type="submission" date="2024-03" db="EMBL/GenBank/DDBJ databases">
        <title>Community enrichment and isolation of bacterial strains for fucoidan degradation.</title>
        <authorList>
            <person name="Sichert A."/>
        </authorList>
    </citation>
    <scope>NUCLEOTIDE SEQUENCE [LARGE SCALE GENOMIC DNA]</scope>
    <source>
        <strain evidence="7 8">AS12</strain>
    </source>
</reference>
<evidence type="ECO:0000256" key="6">
    <source>
        <dbReference type="SAM" id="Phobius"/>
    </source>
</evidence>
<evidence type="ECO:0000256" key="1">
    <source>
        <dbReference type="ARBA" id="ARBA00004651"/>
    </source>
</evidence>
<dbReference type="PANTHER" id="PTHR30086">
    <property type="entry name" value="ARGININE EXPORTER PROTEIN ARGO"/>
    <property type="match status" value="1"/>
</dbReference>
<keyword evidence="5 6" id="KW-0472">Membrane</keyword>
<protein>
    <submittedName>
        <fullName evidence="7">LysE family transporter</fullName>
    </submittedName>
</protein>
<evidence type="ECO:0000313" key="7">
    <source>
        <dbReference type="EMBL" id="MEM5496679.1"/>
    </source>
</evidence>